<dbReference type="AlphaFoldDB" id="A0A0R1L2R3"/>
<organism evidence="2 3">
    <name type="scientific">Lentilactobacillus sunkii DSM 19904</name>
    <dbReference type="NCBI Taxonomy" id="1423808"/>
    <lineage>
        <taxon>Bacteria</taxon>
        <taxon>Bacillati</taxon>
        <taxon>Bacillota</taxon>
        <taxon>Bacilli</taxon>
        <taxon>Lactobacillales</taxon>
        <taxon>Lactobacillaceae</taxon>
        <taxon>Lentilactobacillus</taxon>
    </lineage>
</organism>
<dbReference type="Proteomes" id="UP000051581">
    <property type="component" value="Unassembled WGS sequence"/>
</dbReference>
<dbReference type="NCBIfam" id="NF033580">
    <property type="entry name" value="transpos_IS5_3"/>
    <property type="match status" value="1"/>
</dbReference>
<sequence length="154" mass="17551">MDAQSVKNTATAENKGYDAGKKISGIKRHLAVDMNGFPQAIHITRANVSDRDGASAMIALHANDLRYVRNVLVDGGYSGVNFKLDVMNNLQATVQVAKRNELHKFEVLPQRWLVERSFSWIEKCRRLWKNCERQLHTSATMMTLAFMSVLLRRF</sequence>
<evidence type="ECO:0000313" key="3">
    <source>
        <dbReference type="Proteomes" id="UP000051581"/>
    </source>
</evidence>
<name>A0A0R1L2R3_9LACO</name>
<dbReference type="Pfam" id="PF01609">
    <property type="entry name" value="DDE_Tnp_1"/>
    <property type="match status" value="1"/>
</dbReference>
<accession>A0A0R1L2R3</accession>
<dbReference type="GO" id="GO:0003677">
    <property type="term" value="F:DNA binding"/>
    <property type="evidence" value="ECO:0007669"/>
    <property type="project" value="InterPro"/>
</dbReference>
<comment type="caution">
    <text evidence="2">The sequence shown here is derived from an EMBL/GenBank/DDBJ whole genome shotgun (WGS) entry which is preliminary data.</text>
</comment>
<dbReference type="PANTHER" id="PTHR30007:SF0">
    <property type="entry name" value="TRANSPOSASE"/>
    <property type="match status" value="1"/>
</dbReference>
<gene>
    <name evidence="2" type="ORF">FD17_GL002073</name>
</gene>
<protein>
    <recommendedName>
        <fullName evidence="1">Transposase IS4-like domain-containing protein</fullName>
    </recommendedName>
</protein>
<dbReference type="PANTHER" id="PTHR30007">
    <property type="entry name" value="PHP DOMAIN PROTEIN"/>
    <property type="match status" value="1"/>
</dbReference>
<dbReference type="GO" id="GO:0006313">
    <property type="term" value="P:DNA transposition"/>
    <property type="evidence" value="ECO:0007669"/>
    <property type="project" value="InterPro"/>
</dbReference>
<keyword evidence="3" id="KW-1185">Reference proteome</keyword>
<dbReference type="EMBL" id="AZEA01000046">
    <property type="protein sequence ID" value="KRK86322.1"/>
    <property type="molecule type" value="Genomic_DNA"/>
</dbReference>
<reference evidence="2 3" key="1">
    <citation type="journal article" date="2015" name="Genome Announc.">
        <title>Expanding the biotechnology potential of lactobacilli through comparative genomics of 213 strains and associated genera.</title>
        <authorList>
            <person name="Sun Z."/>
            <person name="Harris H.M."/>
            <person name="McCann A."/>
            <person name="Guo C."/>
            <person name="Argimon S."/>
            <person name="Zhang W."/>
            <person name="Yang X."/>
            <person name="Jeffery I.B."/>
            <person name="Cooney J.C."/>
            <person name="Kagawa T.F."/>
            <person name="Liu W."/>
            <person name="Song Y."/>
            <person name="Salvetti E."/>
            <person name="Wrobel A."/>
            <person name="Rasinkangas P."/>
            <person name="Parkhill J."/>
            <person name="Rea M.C."/>
            <person name="O'Sullivan O."/>
            <person name="Ritari J."/>
            <person name="Douillard F.P."/>
            <person name="Paul Ross R."/>
            <person name="Yang R."/>
            <person name="Briner A.E."/>
            <person name="Felis G.E."/>
            <person name="de Vos W.M."/>
            <person name="Barrangou R."/>
            <person name="Klaenhammer T.R."/>
            <person name="Caufield P.W."/>
            <person name="Cui Y."/>
            <person name="Zhang H."/>
            <person name="O'Toole P.W."/>
        </authorList>
    </citation>
    <scope>NUCLEOTIDE SEQUENCE [LARGE SCALE GENOMIC DNA]</scope>
    <source>
        <strain evidence="2 3">DSM 19904</strain>
    </source>
</reference>
<evidence type="ECO:0000313" key="2">
    <source>
        <dbReference type="EMBL" id="KRK86322.1"/>
    </source>
</evidence>
<evidence type="ECO:0000259" key="1">
    <source>
        <dbReference type="Pfam" id="PF01609"/>
    </source>
</evidence>
<dbReference type="PATRIC" id="fig|1423808.3.peg.2099"/>
<dbReference type="GO" id="GO:0004803">
    <property type="term" value="F:transposase activity"/>
    <property type="evidence" value="ECO:0007669"/>
    <property type="project" value="InterPro"/>
</dbReference>
<feature type="domain" description="Transposase IS4-like" evidence="1">
    <location>
        <begin position="1"/>
        <end position="149"/>
    </location>
</feature>
<proteinExistence type="predicted"/>
<dbReference type="InterPro" id="IPR002559">
    <property type="entry name" value="Transposase_11"/>
</dbReference>